<evidence type="ECO:0008006" key="3">
    <source>
        <dbReference type="Google" id="ProtNLM"/>
    </source>
</evidence>
<evidence type="ECO:0000313" key="2">
    <source>
        <dbReference type="Proteomes" id="UP000177325"/>
    </source>
</evidence>
<gene>
    <name evidence="1" type="ORF">A3G90_02755</name>
</gene>
<comment type="caution">
    <text evidence="1">The sequence shown here is derived from an EMBL/GenBank/DDBJ whole genome shotgun (WGS) entry which is preliminary data.</text>
</comment>
<accession>A0A1F6FGI3</accession>
<protein>
    <recommendedName>
        <fullName evidence="3">DUF4412 domain-containing protein</fullName>
    </recommendedName>
</protein>
<dbReference type="AlphaFoldDB" id="A0A1F6FGI3"/>
<evidence type="ECO:0000313" key="1">
    <source>
        <dbReference type="EMBL" id="OGG84961.1"/>
    </source>
</evidence>
<dbReference type="Proteomes" id="UP000177325">
    <property type="component" value="Unassembled WGS sequence"/>
</dbReference>
<proteinExistence type="predicted"/>
<organism evidence="1 2">
    <name type="scientific">Candidatus Kaiserbacteria bacterium RIFCSPLOWO2_12_FULL_45_26</name>
    <dbReference type="NCBI Taxonomy" id="1798525"/>
    <lineage>
        <taxon>Bacteria</taxon>
        <taxon>Candidatus Kaiseribacteriota</taxon>
    </lineage>
</organism>
<sequence length="232" mass="24805">MKNILLLSIFGAVVVGGVALYMIFGTAPDKATTTEGGEVSTQEQTNKEVAKPMSGMGSLSSLLAFGQNLECSIVYTPQIEGGAATEGTYFTSRGRMRGDFVVDSMGTQAVSSIIIDDEHMYSWSEIDGKKYGMKMTLSELQTSQTDDSAPEANEAVPLDESVKYNCKPWATVDGSIFEPPRDIIFTDYSAVVNMGMEFGTTYEGGANGDACAACDQATGEARTQCRAMMSCE</sequence>
<reference evidence="1 2" key="1">
    <citation type="journal article" date="2016" name="Nat. Commun.">
        <title>Thousands of microbial genomes shed light on interconnected biogeochemical processes in an aquifer system.</title>
        <authorList>
            <person name="Anantharaman K."/>
            <person name="Brown C.T."/>
            <person name="Hug L.A."/>
            <person name="Sharon I."/>
            <person name="Castelle C.J."/>
            <person name="Probst A.J."/>
            <person name="Thomas B.C."/>
            <person name="Singh A."/>
            <person name="Wilkins M.J."/>
            <person name="Karaoz U."/>
            <person name="Brodie E.L."/>
            <person name="Williams K.H."/>
            <person name="Hubbard S.S."/>
            <person name="Banfield J.F."/>
        </authorList>
    </citation>
    <scope>NUCLEOTIDE SEQUENCE [LARGE SCALE GENOMIC DNA]</scope>
</reference>
<dbReference type="EMBL" id="MFMM01000001">
    <property type="protein sequence ID" value="OGG84961.1"/>
    <property type="molecule type" value="Genomic_DNA"/>
</dbReference>
<name>A0A1F6FGI3_9BACT</name>
<dbReference type="STRING" id="1798525.A3G90_02755"/>